<evidence type="ECO:0000313" key="2">
    <source>
        <dbReference type="EMBL" id="AIF82090.1"/>
    </source>
</evidence>
<dbReference type="STRING" id="1459636.NTE_00006"/>
<dbReference type="AlphaFoldDB" id="A0A075MLS4"/>
<sequence length="85" mass="9879">MSLFPDKDILAREIESWKGFADSLRAEDRKLFTTMLDNCHIYAAAINAKGEPFPTEALLMALIFQQQRMINWFIEQVKARKKKST</sequence>
<reference evidence="2 3" key="1">
    <citation type="journal article" date="2014" name="PLoS ONE">
        <title>Genome Sequence of Candidatus Nitrososphaera evergladensis from Group I.1b Enriched from Everglades Soil Reveals Novel Genomic Features of the Ammonia-Oxidizing Archaea.</title>
        <authorList>
            <person name="Zhalnina K.V."/>
            <person name="Dias R."/>
            <person name="Leonard M.T."/>
            <person name="Dorr de Quadros P."/>
            <person name="Camargo F.A."/>
            <person name="Drew J.C."/>
            <person name="Farmerie W.G."/>
            <person name="Daroub S.H."/>
            <person name="Triplett E.W."/>
        </authorList>
    </citation>
    <scope>NUCLEOTIDE SEQUENCE [LARGE SCALE GENOMIC DNA]</scope>
    <source>
        <strain evidence="2 3">SR1</strain>
    </source>
</reference>
<feature type="domain" description="DUF8156" evidence="1">
    <location>
        <begin position="8"/>
        <end position="82"/>
    </location>
</feature>
<dbReference type="KEGG" id="nev:NTE_00006"/>
<protein>
    <recommendedName>
        <fullName evidence="1">DUF8156 domain-containing protein</fullName>
    </recommendedName>
</protein>
<gene>
    <name evidence="2" type="ORF">NTE_00006</name>
</gene>
<dbReference type="HOGENOM" id="CLU_189635_0_0_2"/>
<dbReference type="Proteomes" id="UP000028194">
    <property type="component" value="Chromosome"/>
</dbReference>
<proteinExistence type="predicted"/>
<organism evidence="2 3">
    <name type="scientific">Candidatus Nitrososphaera evergladensis SR1</name>
    <dbReference type="NCBI Taxonomy" id="1459636"/>
    <lineage>
        <taxon>Archaea</taxon>
        <taxon>Nitrososphaerota</taxon>
        <taxon>Nitrososphaeria</taxon>
        <taxon>Nitrososphaerales</taxon>
        <taxon>Nitrososphaeraceae</taxon>
        <taxon>Nitrososphaera</taxon>
    </lineage>
</organism>
<dbReference type="Pfam" id="PF26485">
    <property type="entry name" value="DUF8156"/>
    <property type="match status" value="1"/>
</dbReference>
<dbReference type="EMBL" id="CP007174">
    <property type="protein sequence ID" value="AIF82090.1"/>
    <property type="molecule type" value="Genomic_DNA"/>
</dbReference>
<keyword evidence="3" id="KW-1185">Reference proteome</keyword>
<dbReference type="eggNOG" id="arCOG07300">
    <property type="taxonomic scope" value="Archaea"/>
</dbReference>
<dbReference type="OrthoDB" id="381826at2157"/>
<evidence type="ECO:0000259" key="1">
    <source>
        <dbReference type="Pfam" id="PF26485"/>
    </source>
</evidence>
<accession>A0A075MLS4</accession>
<dbReference type="InterPro" id="IPR058469">
    <property type="entry name" value="DUF8156"/>
</dbReference>
<name>A0A075MLS4_9ARCH</name>
<evidence type="ECO:0000313" key="3">
    <source>
        <dbReference type="Proteomes" id="UP000028194"/>
    </source>
</evidence>